<name>A0A022VPC6_TRIRU</name>
<accession>A0A022VPC6</accession>
<reference evidence="7" key="1">
    <citation type="submission" date="2014-02" db="EMBL/GenBank/DDBJ databases">
        <title>The Genome Sequence of Trichophyton rubrum (morphotype fischeri) CBS 288.86.</title>
        <authorList>
            <consortium name="The Broad Institute Genomics Platform"/>
            <person name="Cuomo C.A."/>
            <person name="White T.C."/>
            <person name="Graser Y."/>
            <person name="Martinez-Rossi N."/>
            <person name="Heitman J."/>
            <person name="Young S.K."/>
            <person name="Zeng Q."/>
            <person name="Gargeya S."/>
            <person name="Abouelleil A."/>
            <person name="Alvarado L."/>
            <person name="Chapman S.B."/>
            <person name="Gainer-Dewar J."/>
            <person name="Goldberg J."/>
            <person name="Griggs A."/>
            <person name="Gujja S."/>
            <person name="Hansen M."/>
            <person name="Howarth C."/>
            <person name="Imamovic A."/>
            <person name="Larimer J."/>
            <person name="Martinez D."/>
            <person name="Murphy C."/>
            <person name="Pearson M.D."/>
            <person name="Persinoti G."/>
            <person name="Poon T."/>
            <person name="Priest M."/>
            <person name="Roberts A.D."/>
            <person name="Saif S."/>
            <person name="Shea T.D."/>
            <person name="Sykes S.N."/>
            <person name="Wortman J."/>
            <person name="Nusbaum C."/>
            <person name="Birren B."/>
        </authorList>
    </citation>
    <scope>NUCLEOTIDE SEQUENCE [LARGE SCALE GENOMIC DNA]</scope>
    <source>
        <strain evidence="7">CBS 288.86</strain>
    </source>
</reference>
<dbReference type="HOGENOM" id="CLU_017584_0_5_1"/>
<evidence type="ECO:0000256" key="1">
    <source>
        <dbReference type="ARBA" id="ARBA00001933"/>
    </source>
</evidence>
<evidence type="ECO:0000259" key="6">
    <source>
        <dbReference type="Pfam" id="PF00155"/>
    </source>
</evidence>
<keyword evidence="4" id="KW-0808">Transferase</keyword>
<evidence type="ECO:0000256" key="3">
    <source>
        <dbReference type="ARBA" id="ARBA00022576"/>
    </source>
</evidence>
<dbReference type="PANTHER" id="PTHR42790">
    <property type="entry name" value="AMINOTRANSFERASE"/>
    <property type="match status" value="1"/>
</dbReference>
<comment type="similarity">
    <text evidence="2">Belongs to the class-I pyridoxal-phosphate-dependent aminotransferase family.</text>
</comment>
<dbReference type="CDD" id="cd00609">
    <property type="entry name" value="AAT_like"/>
    <property type="match status" value="1"/>
</dbReference>
<keyword evidence="5" id="KW-0663">Pyridoxal phosphate</keyword>
<dbReference type="InterPro" id="IPR015421">
    <property type="entry name" value="PyrdxlP-dep_Trfase_major"/>
</dbReference>
<dbReference type="InterPro" id="IPR050859">
    <property type="entry name" value="Class-I_PLP-dep_aminotransf"/>
</dbReference>
<protein>
    <recommendedName>
        <fullName evidence="6">Aminotransferase class I/classII large domain-containing protein</fullName>
    </recommendedName>
</protein>
<dbReference type="InterPro" id="IPR015424">
    <property type="entry name" value="PyrdxlP-dep_Trfase"/>
</dbReference>
<gene>
    <name evidence="7" type="ORF">H103_08295</name>
</gene>
<dbReference type="GO" id="GO:0019878">
    <property type="term" value="P:lysine biosynthetic process via aminoadipic acid"/>
    <property type="evidence" value="ECO:0007669"/>
    <property type="project" value="TreeGrafter"/>
</dbReference>
<dbReference type="Pfam" id="PF00155">
    <property type="entry name" value="Aminotran_1_2"/>
    <property type="match status" value="1"/>
</dbReference>
<dbReference type="OrthoDB" id="691673at2759"/>
<feature type="domain" description="Aminotransferase class I/classII large" evidence="6">
    <location>
        <begin position="109"/>
        <end position="479"/>
    </location>
</feature>
<dbReference type="GO" id="GO:0030170">
    <property type="term" value="F:pyridoxal phosphate binding"/>
    <property type="evidence" value="ECO:0007669"/>
    <property type="project" value="InterPro"/>
</dbReference>
<dbReference type="InterPro" id="IPR004839">
    <property type="entry name" value="Aminotransferase_I/II_large"/>
</dbReference>
<dbReference type="AlphaFoldDB" id="A0A022VPC6"/>
<organism evidence="7">
    <name type="scientific">Trichophyton rubrum CBS 288.86</name>
    <dbReference type="NCBI Taxonomy" id="1215330"/>
    <lineage>
        <taxon>Eukaryota</taxon>
        <taxon>Fungi</taxon>
        <taxon>Dikarya</taxon>
        <taxon>Ascomycota</taxon>
        <taxon>Pezizomycotina</taxon>
        <taxon>Eurotiomycetes</taxon>
        <taxon>Eurotiomycetidae</taxon>
        <taxon>Onygenales</taxon>
        <taxon>Arthrodermataceae</taxon>
        <taxon>Trichophyton</taxon>
    </lineage>
</organism>
<dbReference type="PANTHER" id="PTHR42790:SF21">
    <property type="entry name" value="AROMATIC_AMINOADIPATE AMINOTRANSFERASE 1"/>
    <property type="match status" value="1"/>
</dbReference>
<proteinExistence type="inferred from homology"/>
<dbReference type="GO" id="GO:0006571">
    <property type="term" value="P:tyrosine biosynthetic process"/>
    <property type="evidence" value="ECO:0007669"/>
    <property type="project" value="TreeGrafter"/>
</dbReference>
<dbReference type="Gene3D" id="3.40.640.10">
    <property type="entry name" value="Type I PLP-dependent aspartate aminotransferase-like (Major domain)"/>
    <property type="match status" value="1"/>
</dbReference>
<dbReference type="Proteomes" id="UP000023758">
    <property type="component" value="Unassembled WGS sequence"/>
</dbReference>
<dbReference type="GO" id="GO:0008793">
    <property type="term" value="F:aromatic-amino-acid transaminase activity"/>
    <property type="evidence" value="ECO:0007669"/>
    <property type="project" value="TreeGrafter"/>
</dbReference>
<comment type="cofactor">
    <cofactor evidence="1">
        <name>pyridoxal 5'-phosphate</name>
        <dbReference type="ChEBI" id="CHEBI:597326"/>
    </cofactor>
</comment>
<dbReference type="GO" id="GO:0009074">
    <property type="term" value="P:aromatic amino acid family catabolic process"/>
    <property type="evidence" value="ECO:0007669"/>
    <property type="project" value="TreeGrafter"/>
</dbReference>
<dbReference type="GO" id="GO:0047536">
    <property type="term" value="F:2-aminoadipate transaminase activity"/>
    <property type="evidence" value="ECO:0007669"/>
    <property type="project" value="TreeGrafter"/>
</dbReference>
<dbReference type="EMBL" id="KK207937">
    <property type="protein sequence ID" value="EZF47945.1"/>
    <property type="molecule type" value="Genomic_DNA"/>
</dbReference>
<evidence type="ECO:0000256" key="2">
    <source>
        <dbReference type="ARBA" id="ARBA00007441"/>
    </source>
</evidence>
<sequence>MHLEFEKAHDVLLEDVRDTVNIRQAHFSAPKRLANRWDHRLSDESLSQGASPLKNSVKTATTSIPIPLGVGRPASLFYPWQSMTMTGTKESNTRNPMACNIGEAAFDLSSALNYADPSGSTELVACFRENTRLIHNPPYQDWNTTLTCGSTSAIDIVLRMLCNRGDWILAEASTYTGTVMAAKAHGLNIQSIEMDEEGLLPVDLDNKLRYWDTSRSRKPFVLYTIPSGHNPTGVTQSTARKAAIYQIAERHDLLVLEDDPYFFLRLNGSSSSLDINPPYSSFERLRKSLPSSYLSLDKSGRVIRVDSTSKILAPGLRCGWLTASKQIVEIFENFAEVGPAPPSGPSQVMLYKLFVESWGQEGFANWLNHLSGEYKLRRDIMIAACSQHLPKGLCTWTTPTHGMFLWITIDLLRHPDYSERRENLSLELEDKIYERAASHGVAVAKGSWFNVETCLDKVFFRITFVSTTCLDDLENGVKRLGAAVRDEFRFTQA</sequence>
<keyword evidence="3" id="KW-0032">Aminotransferase</keyword>
<evidence type="ECO:0000313" key="7">
    <source>
        <dbReference type="EMBL" id="EZF47945.1"/>
    </source>
</evidence>
<evidence type="ECO:0000256" key="4">
    <source>
        <dbReference type="ARBA" id="ARBA00022679"/>
    </source>
</evidence>
<evidence type="ECO:0000256" key="5">
    <source>
        <dbReference type="ARBA" id="ARBA00022898"/>
    </source>
</evidence>
<dbReference type="SUPFAM" id="SSF53383">
    <property type="entry name" value="PLP-dependent transferases"/>
    <property type="match status" value="1"/>
</dbReference>